<name>A0A6J7E6Q5_9ZZZZ</name>
<reference evidence="3" key="1">
    <citation type="submission" date="2020-05" db="EMBL/GenBank/DDBJ databases">
        <authorList>
            <person name="Chiriac C."/>
            <person name="Salcher M."/>
            <person name="Ghai R."/>
            <person name="Kavagutti S V."/>
        </authorList>
    </citation>
    <scope>NUCLEOTIDE SEQUENCE</scope>
</reference>
<gene>
    <name evidence="3" type="ORF">UFOPK3402_01101</name>
</gene>
<dbReference type="PANTHER" id="PTHR36120:SF1">
    <property type="entry name" value="L-FUCOSE ISOMERASE C-TERMINAL DOMAIN-CONTAINING PROTEIN"/>
    <property type="match status" value="1"/>
</dbReference>
<dbReference type="InterPro" id="IPR009015">
    <property type="entry name" value="Fucose_isomerase_N/cen_sf"/>
</dbReference>
<evidence type="ECO:0000256" key="2">
    <source>
        <dbReference type="ARBA" id="ARBA00023277"/>
    </source>
</evidence>
<dbReference type="SUPFAM" id="SSF53743">
    <property type="entry name" value="FucI/AraA N-terminal and middle domains"/>
    <property type="match status" value="1"/>
</dbReference>
<sequence>MPGSIVVVHPFWDFWATAVAWDLRADREDLLALATAELSQHATVLRSSLVEGPEDGRNAIQGCANADAVVVVSSMAVPSATGMAVLDLLPGIPVVVWAVSRTQGMAPDFSHTDITTAGSTVGAPMIASALARQGRAFEVVASTLQNPGQIGSAVSAATAAGRVRRARLLRIGEAMPGYTTVVPPSTGWDGFGPTIIDLPAEQFAERTRAADDGAVSETLADIAGSSTVSADVDPVGLRRAAAAEVALRTALVEFECVAGALNCHVASLRPDPEFGIAPCLALGRLTSEGHPFTCTGDLLTAIAMLAVQALGLPTLYHEVEALDHDRDEAILANSGEYDRRLCGDADITIVPNVWYEQDPITAPCPLFSIPAGPASLVGFVFAPNPRFVVAEGEFTGRQSPNTGVPNAGFRFSSGPVGSAWARWAQAGVVHHSAATNELVADRIESIALHLGAEFVRV</sequence>
<dbReference type="GO" id="GO:0005996">
    <property type="term" value="P:monosaccharide metabolic process"/>
    <property type="evidence" value="ECO:0007669"/>
    <property type="project" value="InterPro"/>
</dbReference>
<keyword evidence="1" id="KW-0413">Isomerase</keyword>
<dbReference type="EMBL" id="CAFBLS010000129">
    <property type="protein sequence ID" value="CAB4878646.1"/>
    <property type="molecule type" value="Genomic_DNA"/>
</dbReference>
<keyword evidence="2" id="KW-0119">Carbohydrate metabolism</keyword>
<dbReference type="SUPFAM" id="SSF50443">
    <property type="entry name" value="FucI/AraA C-terminal domain-like"/>
    <property type="match status" value="1"/>
</dbReference>
<accession>A0A6J7E6Q5</accession>
<evidence type="ECO:0000313" key="3">
    <source>
        <dbReference type="EMBL" id="CAB4878646.1"/>
    </source>
</evidence>
<dbReference type="PANTHER" id="PTHR36120">
    <property type="entry name" value="FUCOSE ISOMERASE"/>
    <property type="match status" value="1"/>
</dbReference>
<evidence type="ECO:0000256" key="1">
    <source>
        <dbReference type="ARBA" id="ARBA00023235"/>
    </source>
</evidence>
<organism evidence="3">
    <name type="scientific">freshwater metagenome</name>
    <dbReference type="NCBI Taxonomy" id="449393"/>
    <lineage>
        <taxon>unclassified sequences</taxon>
        <taxon>metagenomes</taxon>
        <taxon>ecological metagenomes</taxon>
    </lineage>
</organism>
<dbReference type="InterPro" id="IPR004216">
    <property type="entry name" value="Fuc/Ara_isomerase_C"/>
</dbReference>
<dbReference type="GO" id="GO:0005737">
    <property type="term" value="C:cytoplasm"/>
    <property type="evidence" value="ECO:0007669"/>
    <property type="project" value="InterPro"/>
</dbReference>
<protein>
    <submittedName>
        <fullName evidence="3">Unannotated protein</fullName>
    </submittedName>
</protein>
<proteinExistence type="predicted"/>
<dbReference type="AlphaFoldDB" id="A0A6J7E6Q5"/>
<dbReference type="GO" id="GO:0016861">
    <property type="term" value="F:intramolecular oxidoreductase activity, interconverting aldoses and ketoses"/>
    <property type="evidence" value="ECO:0007669"/>
    <property type="project" value="InterPro"/>
</dbReference>